<comment type="caution">
    <text evidence="11">The sequence shown here is derived from an EMBL/GenBank/DDBJ whole genome shotgun (WGS) entry which is preliminary data.</text>
</comment>
<evidence type="ECO:0000256" key="3">
    <source>
        <dbReference type="ARBA" id="ARBA00022475"/>
    </source>
</evidence>
<dbReference type="PANTHER" id="PTHR30221">
    <property type="entry name" value="SMALL-CONDUCTANCE MECHANOSENSITIVE CHANNEL"/>
    <property type="match status" value="1"/>
</dbReference>
<dbReference type="InterPro" id="IPR049278">
    <property type="entry name" value="MS_channel_C"/>
</dbReference>
<dbReference type="Pfam" id="PF00924">
    <property type="entry name" value="MS_channel_2nd"/>
    <property type="match status" value="1"/>
</dbReference>
<dbReference type="InterPro" id="IPR023408">
    <property type="entry name" value="MscS_beta-dom_sf"/>
</dbReference>
<dbReference type="EMBL" id="NHOA01000008">
    <property type="protein sequence ID" value="PHQ40365.1"/>
    <property type="molecule type" value="Genomic_DNA"/>
</dbReference>
<feature type="transmembrane region" description="Helical" evidence="8">
    <location>
        <begin position="61"/>
        <end position="80"/>
    </location>
</feature>
<evidence type="ECO:0000256" key="8">
    <source>
        <dbReference type="SAM" id="Phobius"/>
    </source>
</evidence>
<evidence type="ECO:0000313" key="11">
    <source>
        <dbReference type="EMBL" id="PHQ40365.1"/>
    </source>
</evidence>
<comment type="similarity">
    <text evidence="2">Belongs to the MscS (TC 1.A.23) family.</text>
</comment>
<dbReference type="InterPro" id="IPR045275">
    <property type="entry name" value="MscS_archaea/bacteria_type"/>
</dbReference>
<dbReference type="PANTHER" id="PTHR30221:SF20">
    <property type="entry name" value="SMALL-CONDUCTANCE MECHANOSENSITIVE CHANNEL"/>
    <property type="match status" value="1"/>
</dbReference>
<dbReference type="SUPFAM" id="SSF50182">
    <property type="entry name" value="Sm-like ribonucleoproteins"/>
    <property type="match status" value="1"/>
</dbReference>
<organism evidence="11 12">
    <name type="scientific">Halorubrum persicum</name>
    <dbReference type="NCBI Taxonomy" id="1383844"/>
    <lineage>
        <taxon>Archaea</taxon>
        <taxon>Methanobacteriati</taxon>
        <taxon>Methanobacteriota</taxon>
        <taxon>Stenosarchaea group</taxon>
        <taxon>Halobacteria</taxon>
        <taxon>Halobacteriales</taxon>
        <taxon>Haloferacaceae</taxon>
        <taxon>Halorubrum</taxon>
    </lineage>
</organism>
<dbReference type="Proteomes" id="UP000222824">
    <property type="component" value="Unassembled WGS sequence"/>
</dbReference>
<feature type="region of interest" description="Disordered" evidence="7">
    <location>
        <begin position="354"/>
        <end position="384"/>
    </location>
</feature>
<evidence type="ECO:0000256" key="6">
    <source>
        <dbReference type="ARBA" id="ARBA00023136"/>
    </source>
</evidence>
<evidence type="ECO:0000259" key="10">
    <source>
        <dbReference type="Pfam" id="PF21082"/>
    </source>
</evidence>
<proteinExistence type="inferred from homology"/>
<keyword evidence="3" id="KW-1003">Cell membrane</keyword>
<gene>
    <name evidence="11" type="ORF">DJ69_00895</name>
</gene>
<feature type="transmembrane region" description="Helical" evidence="8">
    <location>
        <begin position="100"/>
        <end position="120"/>
    </location>
</feature>
<dbReference type="AlphaFoldDB" id="A0A2G1WN54"/>
<feature type="domain" description="Mechanosensitive ion channel MscS" evidence="9">
    <location>
        <begin position="180"/>
        <end position="246"/>
    </location>
</feature>
<feature type="transmembrane region" description="Helical" evidence="8">
    <location>
        <begin position="20"/>
        <end position="40"/>
    </location>
</feature>
<evidence type="ECO:0000256" key="4">
    <source>
        <dbReference type="ARBA" id="ARBA00022692"/>
    </source>
</evidence>
<dbReference type="SUPFAM" id="SSF82689">
    <property type="entry name" value="Mechanosensitive channel protein MscS (YggB), C-terminal domain"/>
    <property type="match status" value="1"/>
</dbReference>
<dbReference type="InterPro" id="IPR011066">
    <property type="entry name" value="MscS_channel_C_sf"/>
</dbReference>
<dbReference type="Gene3D" id="3.30.70.100">
    <property type="match status" value="1"/>
</dbReference>
<evidence type="ECO:0000256" key="1">
    <source>
        <dbReference type="ARBA" id="ARBA00004651"/>
    </source>
</evidence>
<reference evidence="11 12" key="1">
    <citation type="journal article" date="2014" name="Front. Microbiol.">
        <title>Population and genomic analysis of the genus Halorubrum.</title>
        <authorList>
            <person name="Fullmer M.S."/>
            <person name="Soucy S.M."/>
            <person name="Swithers K.S."/>
            <person name="Makkay A.M."/>
            <person name="Wheeler R."/>
            <person name="Ventosa A."/>
            <person name="Gogarten J.P."/>
            <person name="Papke R.T."/>
        </authorList>
    </citation>
    <scope>NUCLEOTIDE SEQUENCE [LARGE SCALE GENOMIC DNA]</scope>
    <source>
        <strain evidence="11 12">C49</strain>
    </source>
</reference>
<keyword evidence="6 8" id="KW-0472">Membrane</keyword>
<dbReference type="SUPFAM" id="SSF82861">
    <property type="entry name" value="Mechanosensitive channel protein MscS (YggB), transmembrane region"/>
    <property type="match status" value="1"/>
</dbReference>
<dbReference type="RefSeq" id="WP_099253877.1">
    <property type="nucleotide sequence ID" value="NZ_NHOA01000008.1"/>
</dbReference>
<dbReference type="GO" id="GO:0008381">
    <property type="term" value="F:mechanosensitive monoatomic ion channel activity"/>
    <property type="evidence" value="ECO:0007669"/>
    <property type="project" value="InterPro"/>
</dbReference>
<evidence type="ECO:0000313" key="12">
    <source>
        <dbReference type="Proteomes" id="UP000222824"/>
    </source>
</evidence>
<dbReference type="Gene3D" id="1.10.287.1260">
    <property type="match status" value="1"/>
</dbReference>
<keyword evidence="4 8" id="KW-0812">Transmembrane</keyword>
<dbReference type="InterPro" id="IPR010920">
    <property type="entry name" value="LSM_dom_sf"/>
</dbReference>
<accession>A0A2G1WN54</accession>
<evidence type="ECO:0000256" key="5">
    <source>
        <dbReference type="ARBA" id="ARBA00022989"/>
    </source>
</evidence>
<dbReference type="OrthoDB" id="121853at2157"/>
<evidence type="ECO:0000256" key="2">
    <source>
        <dbReference type="ARBA" id="ARBA00008017"/>
    </source>
</evidence>
<protein>
    <submittedName>
        <fullName evidence="11">Mechanosensitive ion channel protein MscS</fullName>
    </submittedName>
</protein>
<feature type="transmembrane region" description="Helical" evidence="8">
    <location>
        <begin position="132"/>
        <end position="154"/>
    </location>
</feature>
<keyword evidence="5 8" id="KW-1133">Transmembrane helix</keyword>
<dbReference type="Gene3D" id="2.30.30.60">
    <property type="match status" value="1"/>
</dbReference>
<comment type="subcellular location">
    <subcellularLocation>
        <location evidence="1">Cell membrane</location>
        <topology evidence="1">Multi-pass membrane protein</topology>
    </subcellularLocation>
</comment>
<evidence type="ECO:0000256" key="7">
    <source>
        <dbReference type="SAM" id="MobiDB-lite"/>
    </source>
</evidence>
<dbReference type="InterPro" id="IPR011014">
    <property type="entry name" value="MscS_channel_TM-2"/>
</dbReference>
<feature type="domain" description="Mechanosensitive ion channel MscS C-terminal" evidence="10">
    <location>
        <begin position="255"/>
        <end position="338"/>
    </location>
</feature>
<dbReference type="Pfam" id="PF21082">
    <property type="entry name" value="MS_channel_3rd"/>
    <property type="match status" value="1"/>
</dbReference>
<dbReference type="InterPro" id="IPR006685">
    <property type="entry name" value="MscS_channel_2nd"/>
</dbReference>
<name>A0A2G1WN54_9EURY</name>
<dbReference type="GO" id="GO:0005886">
    <property type="term" value="C:plasma membrane"/>
    <property type="evidence" value="ECO:0007669"/>
    <property type="project" value="UniProtKB-SubCell"/>
</dbReference>
<evidence type="ECO:0000259" key="9">
    <source>
        <dbReference type="Pfam" id="PF00924"/>
    </source>
</evidence>
<keyword evidence="12" id="KW-1185">Reference proteome</keyword>
<sequence length="384" mass="40686">MIPSLPALFDGVSAVEATVAVIVVSVVAALGMEFVVLRLARRFVSTTDSAYDDIVISSLRAPLVVTAALVGVFVLTQVPAVRESVLLDPQLLDDIFGRPSLSVIVLVWAYAANAVVNRLVAAVNEEGNRFDFAPVFSNVWTLAVLVGSVGTLLWLWGIEITPLLGAAGVAGIAVGFAAKDTVANFFGGIALYFDDTYKIGDYIVLDDGTAGTVSKVGVRSTTLLTRDEVLVTVPNAALNAAKVTNESAPQSRRRVRVPIGVAYGTDIDAFEALAIEVVQSESLVLDSPKPRARLRSFGDSALQYELLCWVRGPTRRRRAQHELNSALYKALAAADIEIPYPKRDVTVAAAADGHAPGVADGRPDVASSVPEGTTEATRDGDRGR</sequence>